<dbReference type="InterPro" id="IPR016181">
    <property type="entry name" value="Acyl_CoA_acyltransferase"/>
</dbReference>
<comment type="caution">
    <text evidence="3">The sequence shown here is derived from an EMBL/GenBank/DDBJ whole genome shotgun (WGS) entry which is preliminary data.</text>
</comment>
<feature type="domain" description="N-acetyltransferase" evidence="2">
    <location>
        <begin position="1"/>
        <end position="141"/>
    </location>
</feature>
<evidence type="ECO:0000256" key="1">
    <source>
        <dbReference type="SAM" id="MobiDB-lite"/>
    </source>
</evidence>
<dbReference type="InterPro" id="IPR000182">
    <property type="entry name" value="GNAT_dom"/>
</dbReference>
<dbReference type="CDD" id="cd04301">
    <property type="entry name" value="NAT_SF"/>
    <property type="match status" value="1"/>
</dbReference>
<dbReference type="PANTHER" id="PTHR37817:SF1">
    <property type="entry name" value="N-ACETYLTRANSFERASE EIS"/>
    <property type="match status" value="1"/>
</dbReference>
<sequence>MEIRQLTASEVELHIQLSEFAFQYELSKEDREVAIKRVRPDEIWGAFIDGKLASKLALLPLETYIHGKAYAMGGIAAVATWPEYRRQGLVAKLLTKALEVMKDNGQTISFLAPFSYPFYRRYGWEMHGEETEVKIKTKQFPKLKGQGHMERVGRDSTVIGEIYDTFAQKFNGALKRSELWWETRVFNPSKKGLVAVYRNAEGESKGYLYYQVKDRKLTIREMVYLDQDSYKGLWEFIAQHDSMIEEASFIAHPGDPLMQLVDDPNFEQKTSPYFMARIVDVAAFLEEYPLQWKGVEGEQTFIHVRDQYAPWNDGTFLIQPNPEGAKSEGDKSEPESDRAVNRVSFFPRKSEEVSCTTVPKKGLSCDIQTLSMLLINYKRPTELAKIERLHGEQKEIKKWEDLLPKERSTNLMDFF</sequence>
<protein>
    <submittedName>
        <fullName evidence="3">Acetyltransferase</fullName>
    </submittedName>
</protein>
<evidence type="ECO:0000259" key="2">
    <source>
        <dbReference type="PROSITE" id="PS51186"/>
    </source>
</evidence>
<name>A0ABT9VY01_9BACI</name>
<gene>
    <name evidence="3" type="ORF">J2S11_001593</name>
</gene>
<dbReference type="RefSeq" id="WP_307393077.1">
    <property type="nucleotide sequence ID" value="NZ_BAAADK010000011.1"/>
</dbReference>
<dbReference type="InterPro" id="IPR051554">
    <property type="entry name" value="Acetyltransferase_Eis"/>
</dbReference>
<evidence type="ECO:0000313" key="4">
    <source>
        <dbReference type="Proteomes" id="UP001235840"/>
    </source>
</evidence>
<feature type="compositionally biased region" description="Basic and acidic residues" evidence="1">
    <location>
        <begin position="325"/>
        <end position="338"/>
    </location>
</feature>
<keyword evidence="4" id="KW-1185">Reference proteome</keyword>
<dbReference type="Gene3D" id="3.30.1050.10">
    <property type="entry name" value="SCP2 sterol-binding domain"/>
    <property type="match status" value="1"/>
</dbReference>
<dbReference type="Pfam" id="PF13527">
    <property type="entry name" value="Acetyltransf_9"/>
    <property type="match status" value="1"/>
</dbReference>
<accession>A0ABT9VY01</accession>
<reference evidence="3 4" key="1">
    <citation type="submission" date="2023-07" db="EMBL/GenBank/DDBJ databases">
        <title>Genomic Encyclopedia of Type Strains, Phase IV (KMG-IV): sequencing the most valuable type-strain genomes for metagenomic binning, comparative biology and taxonomic classification.</title>
        <authorList>
            <person name="Goeker M."/>
        </authorList>
    </citation>
    <scope>NUCLEOTIDE SEQUENCE [LARGE SCALE GENOMIC DNA]</scope>
    <source>
        <strain evidence="3 4">DSM 12751</strain>
    </source>
</reference>
<dbReference type="InterPro" id="IPR041380">
    <property type="entry name" value="Acetyltransf_17"/>
</dbReference>
<dbReference type="SUPFAM" id="SSF55729">
    <property type="entry name" value="Acyl-CoA N-acyltransferases (Nat)"/>
    <property type="match status" value="1"/>
</dbReference>
<organism evidence="3 4">
    <name type="scientific">Caldalkalibacillus horti</name>
    <dbReference type="NCBI Taxonomy" id="77523"/>
    <lineage>
        <taxon>Bacteria</taxon>
        <taxon>Bacillati</taxon>
        <taxon>Bacillota</taxon>
        <taxon>Bacilli</taxon>
        <taxon>Bacillales</taxon>
        <taxon>Bacillaceae</taxon>
        <taxon>Caldalkalibacillus</taxon>
    </lineage>
</organism>
<dbReference type="Pfam" id="PF17668">
    <property type="entry name" value="Acetyltransf_17"/>
    <property type="match status" value="1"/>
</dbReference>
<dbReference type="PANTHER" id="PTHR37817">
    <property type="entry name" value="N-ACETYLTRANSFERASE EIS"/>
    <property type="match status" value="1"/>
</dbReference>
<dbReference type="Gene3D" id="3.40.630.30">
    <property type="match status" value="2"/>
</dbReference>
<evidence type="ECO:0000313" key="3">
    <source>
        <dbReference type="EMBL" id="MDQ0165692.1"/>
    </source>
</evidence>
<dbReference type="InterPro" id="IPR025559">
    <property type="entry name" value="Eis_dom"/>
</dbReference>
<dbReference type="SUPFAM" id="SSF55718">
    <property type="entry name" value="SCP-like"/>
    <property type="match status" value="1"/>
</dbReference>
<dbReference type="Proteomes" id="UP001235840">
    <property type="component" value="Unassembled WGS sequence"/>
</dbReference>
<feature type="region of interest" description="Disordered" evidence="1">
    <location>
        <begin position="319"/>
        <end position="338"/>
    </location>
</feature>
<dbReference type="InterPro" id="IPR036527">
    <property type="entry name" value="SCP2_sterol-bd_dom_sf"/>
</dbReference>
<dbReference type="Pfam" id="PF13530">
    <property type="entry name" value="SCP2_2"/>
    <property type="match status" value="1"/>
</dbReference>
<dbReference type="PROSITE" id="PS51186">
    <property type="entry name" value="GNAT"/>
    <property type="match status" value="1"/>
</dbReference>
<proteinExistence type="predicted"/>
<dbReference type="EMBL" id="JAUSTY010000005">
    <property type="protein sequence ID" value="MDQ0165692.1"/>
    <property type="molecule type" value="Genomic_DNA"/>
</dbReference>